<dbReference type="AlphaFoldDB" id="A0AA37SYB8"/>
<evidence type="ECO:0000313" key="2">
    <source>
        <dbReference type="Proteomes" id="UP001156601"/>
    </source>
</evidence>
<name>A0AA37SYB8_9ALTE</name>
<proteinExistence type="predicted"/>
<sequence length="64" mass="6853">MTVTTKTGRYGSKAVRLLIHEPLIPSNNRTNGPTQQMPAPIAAIIPPTIGILESSLIIFNLDIG</sequence>
<evidence type="ECO:0000313" key="1">
    <source>
        <dbReference type="EMBL" id="GLR70076.1"/>
    </source>
</evidence>
<accession>A0AA37SYB8</accession>
<dbReference type="EMBL" id="BSOT01000005">
    <property type="protein sequence ID" value="GLR70076.1"/>
    <property type="molecule type" value="Genomic_DNA"/>
</dbReference>
<reference evidence="1" key="2">
    <citation type="submission" date="2023-01" db="EMBL/GenBank/DDBJ databases">
        <title>Draft genome sequence of Agaribacter marinus strain NBRC 110023.</title>
        <authorList>
            <person name="Sun Q."/>
            <person name="Mori K."/>
        </authorList>
    </citation>
    <scope>NUCLEOTIDE SEQUENCE</scope>
    <source>
        <strain evidence="1">NBRC 110023</strain>
    </source>
</reference>
<protein>
    <submittedName>
        <fullName evidence="1">Uncharacterized protein</fullName>
    </submittedName>
</protein>
<reference evidence="1" key="1">
    <citation type="journal article" date="2014" name="Int. J. Syst. Evol. Microbiol.">
        <title>Complete genome sequence of Corynebacterium casei LMG S-19264T (=DSM 44701T), isolated from a smear-ripened cheese.</title>
        <authorList>
            <consortium name="US DOE Joint Genome Institute (JGI-PGF)"/>
            <person name="Walter F."/>
            <person name="Albersmeier A."/>
            <person name="Kalinowski J."/>
            <person name="Ruckert C."/>
        </authorList>
    </citation>
    <scope>NUCLEOTIDE SEQUENCE</scope>
    <source>
        <strain evidence="1">NBRC 110023</strain>
    </source>
</reference>
<dbReference type="Proteomes" id="UP001156601">
    <property type="component" value="Unassembled WGS sequence"/>
</dbReference>
<keyword evidence="2" id="KW-1185">Reference proteome</keyword>
<organism evidence="1 2">
    <name type="scientific">Agaribacter marinus</name>
    <dbReference type="NCBI Taxonomy" id="1431249"/>
    <lineage>
        <taxon>Bacteria</taxon>
        <taxon>Pseudomonadati</taxon>
        <taxon>Pseudomonadota</taxon>
        <taxon>Gammaproteobacteria</taxon>
        <taxon>Alteromonadales</taxon>
        <taxon>Alteromonadaceae</taxon>
        <taxon>Agaribacter</taxon>
    </lineage>
</organism>
<gene>
    <name evidence="1" type="ORF">GCM10007852_09840</name>
</gene>
<comment type="caution">
    <text evidence="1">The sequence shown here is derived from an EMBL/GenBank/DDBJ whole genome shotgun (WGS) entry which is preliminary data.</text>
</comment>